<feature type="transmembrane region" description="Helical" evidence="2">
    <location>
        <begin position="32"/>
        <end position="55"/>
    </location>
</feature>
<keyword evidence="2" id="KW-1133">Transmembrane helix</keyword>
<accession>A0A1G7S1U4</accession>
<gene>
    <name evidence="3" type="ORF">SAMN04487974_101255</name>
</gene>
<name>A0A1G7S1U4_9HYPH</name>
<dbReference type="AlphaFoldDB" id="A0A1G7S1U4"/>
<sequence length="56" mass="6332">MNQNTKFAPRPPAQDDEGMDQQRSVPIWRTRIATVIMLAVASWGLVIAAIVLFFIF</sequence>
<evidence type="ECO:0000256" key="1">
    <source>
        <dbReference type="SAM" id="MobiDB-lite"/>
    </source>
</evidence>
<protein>
    <submittedName>
        <fullName evidence="3">Uncharacterized protein</fullName>
    </submittedName>
</protein>
<dbReference type="EMBL" id="FNCS01000001">
    <property type="protein sequence ID" value="SDG16982.1"/>
    <property type="molecule type" value="Genomic_DNA"/>
</dbReference>
<evidence type="ECO:0000313" key="4">
    <source>
        <dbReference type="Proteomes" id="UP000199495"/>
    </source>
</evidence>
<organism evidence="3 4">
    <name type="scientific">Pelagibacterium luteolum</name>
    <dbReference type="NCBI Taxonomy" id="440168"/>
    <lineage>
        <taxon>Bacteria</taxon>
        <taxon>Pseudomonadati</taxon>
        <taxon>Pseudomonadota</taxon>
        <taxon>Alphaproteobacteria</taxon>
        <taxon>Hyphomicrobiales</taxon>
        <taxon>Devosiaceae</taxon>
        <taxon>Pelagibacterium</taxon>
    </lineage>
</organism>
<evidence type="ECO:0000313" key="3">
    <source>
        <dbReference type="EMBL" id="SDG16982.1"/>
    </source>
</evidence>
<dbReference type="Proteomes" id="UP000199495">
    <property type="component" value="Unassembled WGS sequence"/>
</dbReference>
<evidence type="ECO:0000256" key="2">
    <source>
        <dbReference type="SAM" id="Phobius"/>
    </source>
</evidence>
<reference evidence="3 4" key="1">
    <citation type="submission" date="2016-10" db="EMBL/GenBank/DDBJ databases">
        <authorList>
            <person name="de Groot N.N."/>
        </authorList>
    </citation>
    <scope>NUCLEOTIDE SEQUENCE [LARGE SCALE GENOMIC DNA]</scope>
    <source>
        <strain evidence="3 4">CGMCC 1.10267</strain>
    </source>
</reference>
<keyword evidence="4" id="KW-1185">Reference proteome</keyword>
<feature type="region of interest" description="Disordered" evidence="1">
    <location>
        <begin position="1"/>
        <end position="22"/>
    </location>
</feature>
<keyword evidence="2" id="KW-0812">Transmembrane</keyword>
<proteinExistence type="predicted"/>
<keyword evidence="2" id="KW-0472">Membrane</keyword>